<protein>
    <submittedName>
        <fullName evidence="2">DUF1127 domain-containing protein</fullName>
    </submittedName>
</protein>
<dbReference type="EMBL" id="SPKJ01000013">
    <property type="protein sequence ID" value="MYZ47356.1"/>
    <property type="molecule type" value="Genomic_DNA"/>
</dbReference>
<feature type="domain" description="YjiS-like" evidence="1">
    <location>
        <begin position="5"/>
        <end position="40"/>
    </location>
</feature>
<evidence type="ECO:0000313" key="3">
    <source>
        <dbReference type="Proteomes" id="UP000773614"/>
    </source>
</evidence>
<comment type="caution">
    <text evidence="2">The sequence shown here is derived from an EMBL/GenBank/DDBJ whole genome shotgun (WGS) entry which is preliminary data.</text>
</comment>
<reference evidence="2" key="1">
    <citation type="submission" date="2019-03" db="EMBL/GenBank/DDBJ databases">
        <title>Afifella sp. nov., isolated from activated sludge.</title>
        <authorList>
            <person name="Li Q."/>
            <person name="Liu Y."/>
        </authorList>
    </citation>
    <scope>NUCLEOTIDE SEQUENCE</scope>
    <source>
        <strain evidence="2">L72</strain>
    </source>
</reference>
<keyword evidence="3" id="KW-1185">Reference proteome</keyword>
<dbReference type="Proteomes" id="UP000773614">
    <property type="component" value="Unassembled WGS sequence"/>
</dbReference>
<dbReference type="AlphaFoldDB" id="A0A964T2Q2"/>
<name>A0A964T2Q2_9HYPH</name>
<evidence type="ECO:0000313" key="2">
    <source>
        <dbReference type="EMBL" id="MYZ47356.1"/>
    </source>
</evidence>
<evidence type="ECO:0000259" key="1">
    <source>
        <dbReference type="Pfam" id="PF06568"/>
    </source>
</evidence>
<proteinExistence type="predicted"/>
<dbReference type="Pfam" id="PF06568">
    <property type="entry name" value="YjiS-like"/>
    <property type="match status" value="1"/>
</dbReference>
<dbReference type="InterPro" id="IPR009506">
    <property type="entry name" value="YjiS-like"/>
</dbReference>
<organism evidence="2 3">
    <name type="scientific">Propylenella binzhouense</name>
    <dbReference type="NCBI Taxonomy" id="2555902"/>
    <lineage>
        <taxon>Bacteria</taxon>
        <taxon>Pseudomonadati</taxon>
        <taxon>Pseudomonadota</taxon>
        <taxon>Alphaproteobacteria</taxon>
        <taxon>Hyphomicrobiales</taxon>
        <taxon>Propylenellaceae</taxon>
        <taxon>Propylenella</taxon>
    </lineage>
</organism>
<accession>A0A964T2Q2</accession>
<dbReference type="OrthoDB" id="8244198at2"/>
<sequence>MSTILTKLHRWHRYRQTVRELAALSNHQLSDLGLTRGQIESVARRAVQA</sequence>
<gene>
    <name evidence="2" type="ORF">E4O86_06485</name>
</gene>